<accession>A0A7U5BFL9</accession>
<dbReference type="InterPro" id="IPR045187">
    <property type="entry name" value="CcO_II"/>
</dbReference>
<feature type="transmembrane region" description="Helical" evidence="14">
    <location>
        <begin position="28"/>
        <end position="52"/>
    </location>
</feature>
<protein>
    <recommendedName>
        <fullName evidence="12">Cytochrome aa3 subunit 2</fullName>
    </recommendedName>
</protein>
<gene>
    <name evidence="16" type="ORF">TS85_07600</name>
</gene>
<dbReference type="OrthoDB" id="9781261at2"/>
<evidence type="ECO:0000313" key="17">
    <source>
        <dbReference type="Proteomes" id="UP000032300"/>
    </source>
</evidence>
<evidence type="ECO:0000256" key="4">
    <source>
        <dbReference type="ARBA" id="ARBA00022660"/>
    </source>
</evidence>
<evidence type="ECO:0000256" key="1">
    <source>
        <dbReference type="ARBA" id="ARBA00004141"/>
    </source>
</evidence>
<dbReference type="InterPro" id="IPR002429">
    <property type="entry name" value="CcO_II-like_C"/>
</dbReference>
<dbReference type="RefSeq" id="WP_044336041.1">
    <property type="nucleotide sequence ID" value="NZ_CP010836.1"/>
</dbReference>
<keyword evidence="6" id="KW-0479">Metal-binding</keyword>
<dbReference type="GO" id="GO:0016020">
    <property type="term" value="C:membrane"/>
    <property type="evidence" value="ECO:0007669"/>
    <property type="project" value="UniProtKB-SubCell"/>
</dbReference>
<evidence type="ECO:0000256" key="10">
    <source>
        <dbReference type="ARBA" id="ARBA00023136"/>
    </source>
</evidence>
<dbReference type="SUPFAM" id="SSF49503">
    <property type="entry name" value="Cupredoxins"/>
    <property type="match status" value="1"/>
</dbReference>
<keyword evidence="8 14" id="KW-1133">Transmembrane helix</keyword>
<comment type="similarity">
    <text evidence="2">Belongs to the cytochrome c oxidase subunit 2 family.</text>
</comment>
<keyword evidence="17" id="KW-1185">Reference proteome</keyword>
<sequence>MPALIAGGCAGPLSTLDAQGPAADDIATLWWGMLAGAAILSLLVFGLLALAFRRRQRGGAGGAGLWIGWLGVAMPAVILTVLLGYALMLGERTIARPAPGVLKVDATGHQWYWSFRQPGAAGVIETRDVLNIPAGRPIDVQIGSTDVIHSFWVPRLGGKMDAVPGQVNVLRLEASAPGIFEGQCAEFCGLHHARNRFRVIAHDPAGWAAFQNGAGR</sequence>
<evidence type="ECO:0000256" key="3">
    <source>
        <dbReference type="ARBA" id="ARBA00022448"/>
    </source>
</evidence>
<dbReference type="PANTHER" id="PTHR22888">
    <property type="entry name" value="CYTOCHROME C OXIDASE, SUBUNIT II"/>
    <property type="match status" value="1"/>
</dbReference>
<dbReference type="Pfam" id="PF00116">
    <property type="entry name" value="COX2"/>
    <property type="match status" value="1"/>
</dbReference>
<reference evidence="16 17" key="2">
    <citation type="submission" date="2015-02" db="EMBL/GenBank/DDBJ databases">
        <title>The complete genome of Sphingomonas hengshuiensis sp. WHSC-8 isolated from soil of Hengshui Lake.</title>
        <authorList>
            <person name="Wei S."/>
            <person name="Guo J."/>
            <person name="Su C."/>
            <person name="Wu R."/>
            <person name="Zhang Z."/>
            <person name="Liang K."/>
            <person name="Li H."/>
            <person name="Wang T."/>
            <person name="Liu H."/>
            <person name="Zhang C."/>
            <person name="Li Z."/>
            <person name="Wang Q."/>
            <person name="Meng J."/>
        </authorList>
    </citation>
    <scope>NUCLEOTIDE SEQUENCE [LARGE SCALE GENOMIC DNA]</scope>
    <source>
        <strain evidence="16 17">WHSC-8</strain>
    </source>
</reference>
<dbReference type="InterPro" id="IPR008972">
    <property type="entry name" value="Cupredoxin"/>
</dbReference>
<keyword evidence="9" id="KW-0186">Copper</keyword>
<evidence type="ECO:0000256" key="8">
    <source>
        <dbReference type="ARBA" id="ARBA00022989"/>
    </source>
</evidence>
<keyword evidence="7" id="KW-0249">Electron transport</keyword>
<evidence type="ECO:0000259" key="15">
    <source>
        <dbReference type="PROSITE" id="PS50857"/>
    </source>
</evidence>
<keyword evidence="5 14" id="KW-0812">Transmembrane</keyword>
<comment type="function">
    <text evidence="11">Subunits I and II form the functional core of the enzyme complex. Electrons originating in cytochrome c are transferred via heme a and Cu(A) to the binuclear center formed by heme a3 and Cu(B).</text>
</comment>
<dbReference type="AlphaFoldDB" id="A0A7U5BFL9"/>
<evidence type="ECO:0000256" key="5">
    <source>
        <dbReference type="ARBA" id="ARBA00022692"/>
    </source>
</evidence>
<evidence type="ECO:0000313" key="16">
    <source>
        <dbReference type="EMBL" id="AJP74348.1"/>
    </source>
</evidence>
<keyword evidence="10 14" id="KW-0472">Membrane</keyword>
<dbReference type="InterPro" id="IPR014222">
    <property type="entry name" value="Cyt_c_oxidase_su2"/>
</dbReference>
<evidence type="ECO:0000256" key="9">
    <source>
        <dbReference type="ARBA" id="ARBA00023008"/>
    </source>
</evidence>
<dbReference type="Proteomes" id="UP000032300">
    <property type="component" value="Chromosome"/>
</dbReference>
<evidence type="ECO:0000256" key="2">
    <source>
        <dbReference type="ARBA" id="ARBA00007866"/>
    </source>
</evidence>
<evidence type="ECO:0000256" key="14">
    <source>
        <dbReference type="SAM" id="Phobius"/>
    </source>
</evidence>
<comment type="catalytic activity">
    <reaction evidence="13">
        <text>4 Fe(II)-[cytochrome c] + O2 + 8 H(+)(in) = 4 Fe(III)-[cytochrome c] + 2 H2O + 4 H(+)(out)</text>
        <dbReference type="Rhea" id="RHEA:11436"/>
        <dbReference type="Rhea" id="RHEA-COMP:10350"/>
        <dbReference type="Rhea" id="RHEA-COMP:14399"/>
        <dbReference type="ChEBI" id="CHEBI:15377"/>
        <dbReference type="ChEBI" id="CHEBI:15378"/>
        <dbReference type="ChEBI" id="CHEBI:15379"/>
        <dbReference type="ChEBI" id="CHEBI:29033"/>
        <dbReference type="ChEBI" id="CHEBI:29034"/>
        <dbReference type="EC" id="7.1.1.9"/>
    </reaction>
</comment>
<comment type="subcellular location">
    <subcellularLocation>
        <location evidence="1">Membrane</location>
        <topology evidence="1">Multi-pass membrane protein</topology>
    </subcellularLocation>
</comment>
<proteinExistence type="inferred from homology"/>
<evidence type="ECO:0000256" key="12">
    <source>
        <dbReference type="ARBA" id="ARBA00031399"/>
    </source>
</evidence>
<feature type="transmembrane region" description="Helical" evidence="14">
    <location>
        <begin position="64"/>
        <end position="88"/>
    </location>
</feature>
<dbReference type="EMBL" id="CP010836">
    <property type="protein sequence ID" value="AJP74348.1"/>
    <property type="molecule type" value="Genomic_DNA"/>
</dbReference>
<keyword evidence="4" id="KW-0679">Respiratory chain</keyword>
<evidence type="ECO:0000256" key="6">
    <source>
        <dbReference type="ARBA" id="ARBA00022723"/>
    </source>
</evidence>
<dbReference type="KEGG" id="sphi:TS85_07600"/>
<dbReference type="Gene3D" id="2.60.40.420">
    <property type="entry name" value="Cupredoxins - blue copper proteins"/>
    <property type="match status" value="1"/>
</dbReference>
<dbReference type="GO" id="GO:0004129">
    <property type="term" value="F:cytochrome-c oxidase activity"/>
    <property type="evidence" value="ECO:0007669"/>
    <property type="project" value="UniProtKB-EC"/>
</dbReference>
<dbReference type="PANTHER" id="PTHR22888:SF9">
    <property type="entry name" value="CYTOCHROME C OXIDASE SUBUNIT 2"/>
    <property type="match status" value="1"/>
</dbReference>
<dbReference type="GO" id="GO:0016491">
    <property type="term" value="F:oxidoreductase activity"/>
    <property type="evidence" value="ECO:0007669"/>
    <property type="project" value="InterPro"/>
</dbReference>
<evidence type="ECO:0000256" key="7">
    <source>
        <dbReference type="ARBA" id="ARBA00022982"/>
    </source>
</evidence>
<reference evidence="16 17" key="1">
    <citation type="journal article" date="2015" name="Int. J. Syst. Evol. Microbiol.">
        <title>Sphingomonas hengshuiensis sp. nov., isolated from lake wetland.</title>
        <authorList>
            <person name="Wei S."/>
            <person name="Wang T."/>
            <person name="Liu H."/>
            <person name="Zhang C."/>
            <person name="Guo J."/>
            <person name="Wang Q."/>
            <person name="Liang K."/>
            <person name="Zhang Z."/>
        </authorList>
    </citation>
    <scope>NUCLEOTIDE SEQUENCE [LARGE SCALE GENOMIC DNA]</scope>
    <source>
        <strain evidence="16 17">WHSC-8</strain>
    </source>
</reference>
<organism evidence="16 17">
    <name type="scientific">Sphingomonas hengshuiensis</name>
    <dbReference type="NCBI Taxonomy" id="1609977"/>
    <lineage>
        <taxon>Bacteria</taxon>
        <taxon>Pseudomonadati</taxon>
        <taxon>Pseudomonadota</taxon>
        <taxon>Alphaproteobacteria</taxon>
        <taxon>Sphingomonadales</taxon>
        <taxon>Sphingomonadaceae</taxon>
        <taxon>Sphingomonas</taxon>
    </lineage>
</organism>
<dbReference type="GO" id="GO:0005507">
    <property type="term" value="F:copper ion binding"/>
    <property type="evidence" value="ECO:0007669"/>
    <property type="project" value="InterPro"/>
</dbReference>
<dbReference type="GO" id="GO:0042773">
    <property type="term" value="P:ATP synthesis coupled electron transport"/>
    <property type="evidence" value="ECO:0007669"/>
    <property type="project" value="TreeGrafter"/>
</dbReference>
<dbReference type="PROSITE" id="PS50857">
    <property type="entry name" value="COX2_CUA"/>
    <property type="match status" value="1"/>
</dbReference>
<feature type="domain" description="Cytochrome oxidase subunit II copper A binding" evidence="15">
    <location>
        <begin position="99"/>
        <end position="213"/>
    </location>
</feature>
<evidence type="ECO:0000256" key="11">
    <source>
        <dbReference type="ARBA" id="ARBA00024688"/>
    </source>
</evidence>
<keyword evidence="3" id="KW-0813">Transport</keyword>
<evidence type="ECO:0000256" key="13">
    <source>
        <dbReference type="ARBA" id="ARBA00047816"/>
    </source>
</evidence>
<dbReference type="NCBIfam" id="TIGR02866">
    <property type="entry name" value="CoxB"/>
    <property type="match status" value="1"/>
</dbReference>
<name>A0A7U5BFL9_9SPHN</name>